<dbReference type="InterPro" id="IPR029057">
    <property type="entry name" value="PRTase-like"/>
</dbReference>
<evidence type="ECO:0000313" key="3">
    <source>
        <dbReference type="Proteomes" id="UP000001551"/>
    </source>
</evidence>
<feature type="domain" description="Phosphoribosyltransferase" evidence="1">
    <location>
        <begin position="51"/>
        <end position="168"/>
    </location>
</feature>
<gene>
    <name evidence="2" type="ordered locus">Ethha_2090</name>
</gene>
<protein>
    <submittedName>
        <fullName evidence="2">Phosphoribosyltransferase</fullName>
    </submittedName>
</protein>
<dbReference type="HOGENOM" id="CLU_073912_1_0_9"/>
<keyword evidence="3" id="KW-1185">Reference proteome</keyword>
<accession>E6U3K7</accession>
<dbReference type="KEGG" id="eha:Ethha_2090"/>
<dbReference type="STRING" id="663278.Ethha_2090"/>
<dbReference type="PANTHER" id="PTHR43218:SF1">
    <property type="entry name" value="PHOSPHORIBOSYLTRANSFERASE"/>
    <property type="match status" value="1"/>
</dbReference>
<dbReference type="SUPFAM" id="SSF53271">
    <property type="entry name" value="PRTase-like"/>
    <property type="match status" value="1"/>
</dbReference>
<proteinExistence type="predicted"/>
<dbReference type="GO" id="GO:0016757">
    <property type="term" value="F:glycosyltransferase activity"/>
    <property type="evidence" value="ECO:0007669"/>
    <property type="project" value="UniProtKB-KW"/>
</dbReference>
<reference evidence="2 3" key="1">
    <citation type="submission" date="2010-12" db="EMBL/GenBank/DDBJ databases">
        <title>Complete sequence of Ethanoligenens harbinense YUAN-3.</title>
        <authorList>
            <person name="Lucas S."/>
            <person name="Copeland A."/>
            <person name="Lapidus A."/>
            <person name="Cheng J.-F."/>
            <person name="Bruce D."/>
            <person name="Goodwin L."/>
            <person name="Pitluck S."/>
            <person name="Chertkov O."/>
            <person name="Misra M."/>
            <person name="Detter J.C."/>
            <person name="Han C."/>
            <person name="Tapia R."/>
            <person name="Land M."/>
            <person name="Hauser L."/>
            <person name="Jeffries C."/>
            <person name="Kyrpides N."/>
            <person name="Ivanova N."/>
            <person name="Mikhailova N."/>
            <person name="Wang A."/>
            <person name="Mouttaki H."/>
            <person name="He Z."/>
            <person name="Zhou J."/>
            <person name="Hemme C.L."/>
            <person name="Woyke T."/>
        </authorList>
    </citation>
    <scope>NUCLEOTIDE SEQUENCE [LARGE SCALE GENOMIC DNA]</scope>
    <source>
        <strain evidence="3">DSM 18485 / JCM 12961 / CGMCC 1.5033 / YUAN-3</strain>
    </source>
</reference>
<dbReference type="Proteomes" id="UP000001551">
    <property type="component" value="Chromosome"/>
</dbReference>
<sequence>METYSLEVAGLVRELPICAVSNTVDIAAFIMFGDVELTVNCARHLLERAPEHDVIITAEAKGIPLAYEMARQNNENGYLIARKGVKVYMHNPVSVSVKSITTAKVQTLYIDENDAGQMRDRRVLIVDDVISTGESLNALEALVSKAGGNVVGRMAVLAEGDAQKRDDITFLAPLPIFVKN</sequence>
<evidence type="ECO:0000259" key="1">
    <source>
        <dbReference type="Pfam" id="PF00156"/>
    </source>
</evidence>
<dbReference type="Pfam" id="PF00156">
    <property type="entry name" value="Pribosyltran"/>
    <property type="match status" value="1"/>
</dbReference>
<organism evidence="2 3">
    <name type="scientific">Ethanoligenens harbinense (strain DSM 18485 / JCM 12961 / CGMCC 1.5033 / YUAN-3)</name>
    <dbReference type="NCBI Taxonomy" id="663278"/>
    <lineage>
        <taxon>Bacteria</taxon>
        <taxon>Bacillati</taxon>
        <taxon>Bacillota</taxon>
        <taxon>Clostridia</taxon>
        <taxon>Eubacteriales</taxon>
        <taxon>Oscillospiraceae</taxon>
        <taxon>Ethanoligenens</taxon>
    </lineage>
</organism>
<dbReference type="NCBIfam" id="NF005592">
    <property type="entry name" value="PRK07322.1"/>
    <property type="match status" value="1"/>
</dbReference>
<keyword evidence="2" id="KW-0328">Glycosyltransferase</keyword>
<dbReference type="CDD" id="cd06223">
    <property type="entry name" value="PRTases_typeI"/>
    <property type="match status" value="1"/>
</dbReference>
<dbReference type="Gene3D" id="3.40.50.2020">
    <property type="match status" value="1"/>
</dbReference>
<dbReference type="PANTHER" id="PTHR43218">
    <property type="entry name" value="PHOSPHORIBOSYLTRANSFERASE-RELATED"/>
    <property type="match status" value="1"/>
</dbReference>
<dbReference type="AlphaFoldDB" id="E6U3K7"/>
<evidence type="ECO:0000313" key="2">
    <source>
        <dbReference type="EMBL" id="ADU27607.1"/>
    </source>
</evidence>
<keyword evidence="2" id="KW-0808">Transferase</keyword>
<dbReference type="eggNOG" id="COG0503">
    <property type="taxonomic scope" value="Bacteria"/>
</dbReference>
<dbReference type="EMBL" id="CP002400">
    <property type="protein sequence ID" value="ADU27607.1"/>
    <property type="molecule type" value="Genomic_DNA"/>
</dbReference>
<dbReference type="RefSeq" id="WP_013485955.1">
    <property type="nucleotide sequence ID" value="NC_014828.1"/>
</dbReference>
<name>E6U3K7_ETHHY</name>
<dbReference type="InterPro" id="IPR000836">
    <property type="entry name" value="PRTase_dom"/>
</dbReference>